<dbReference type="EMBL" id="JXTB01000015">
    <property type="protein sequence ID" value="PON77023.1"/>
    <property type="molecule type" value="Genomic_DNA"/>
</dbReference>
<feature type="region of interest" description="Disordered" evidence="1">
    <location>
        <begin position="86"/>
        <end position="111"/>
    </location>
</feature>
<keyword evidence="4" id="KW-1185">Reference proteome</keyword>
<reference evidence="4" key="1">
    <citation type="submission" date="2016-06" db="EMBL/GenBank/DDBJ databases">
        <title>Parallel loss of symbiosis genes in relatives of nitrogen-fixing non-legume Parasponia.</title>
        <authorList>
            <person name="Van Velzen R."/>
            <person name="Holmer R."/>
            <person name="Bu F."/>
            <person name="Rutten L."/>
            <person name="Van Zeijl A."/>
            <person name="Liu W."/>
            <person name="Santuari L."/>
            <person name="Cao Q."/>
            <person name="Sharma T."/>
            <person name="Shen D."/>
            <person name="Roswanjaya Y."/>
            <person name="Wardhani T."/>
            <person name="Kalhor M.S."/>
            <person name="Jansen J."/>
            <person name="Van den Hoogen J."/>
            <person name="Gungor B."/>
            <person name="Hartog M."/>
            <person name="Hontelez J."/>
            <person name="Verver J."/>
            <person name="Yang W.-C."/>
            <person name="Schijlen E."/>
            <person name="Repin R."/>
            <person name="Schilthuizen M."/>
            <person name="Schranz E."/>
            <person name="Heidstra R."/>
            <person name="Miyata K."/>
            <person name="Fedorova E."/>
            <person name="Kohlen W."/>
            <person name="Bisseling T."/>
            <person name="Smit S."/>
            <person name="Geurts R."/>
        </authorList>
    </citation>
    <scope>NUCLEOTIDE SEQUENCE [LARGE SCALE GENOMIC DNA]</scope>
    <source>
        <strain evidence="4">cv. WU1-14</strain>
    </source>
</reference>
<dbReference type="PROSITE" id="PS51806">
    <property type="entry name" value="DOG1"/>
    <property type="match status" value="1"/>
</dbReference>
<dbReference type="OrthoDB" id="1895294at2759"/>
<evidence type="ECO:0000259" key="2">
    <source>
        <dbReference type="PROSITE" id="PS51806"/>
    </source>
</evidence>
<dbReference type="GO" id="GO:0006351">
    <property type="term" value="P:DNA-templated transcription"/>
    <property type="evidence" value="ECO:0007669"/>
    <property type="project" value="InterPro"/>
</dbReference>
<dbReference type="PANTHER" id="PTHR46354:SF2">
    <property type="entry name" value="PROTEIN DOG1-LIKE 4"/>
    <property type="match status" value="1"/>
</dbReference>
<dbReference type="GO" id="GO:0043565">
    <property type="term" value="F:sequence-specific DNA binding"/>
    <property type="evidence" value="ECO:0007669"/>
    <property type="project" value="InterPro"/>
</dbReference>
<feature type="domain" description="DOG1" evidence="2">
    <location>
        <begin position="1"/>
        <end position="93"/>
    </location>
</feature>
<dbReference type="AlphaFoldDB" id="A0A2P5DUP7"/>
<accession>A0A2P5DUP7</accession>
<dbReference type="InterPro" id="IPR051886">
    <property type="entry name" value="Seed_Dev/Stress_Resp_Reg"/>
</dbReference>
<dbReference type="PANTHER" id="PTHR46354">
    <property type="entry name" value="DOG1 DOMAIN-CONTAINING PROTEIN"/>
    <property type="match status" value="1"/>
</dbReference>
<protein>
    <recommendedName>
        <fullName evidence="2">DOG1 domain-containing protein</fullName>
    </recommendedName>
</protein>
<name>A0A2P5DUP7_PARAD</name>
<evidence type="ECO:0000256" key="1">
    <source>
        <dbReference type="SAM" id="MobiDB-lite"/>
    </source>
</evidence>
<sequence length="111" mass="12235">MADRRMLELARLAGASGKSVTAVAGHVEGLVEVGLKSMFSRLERGMKPADCVRLKTLKGVLEELTPLQCVDFLASTCMLQIQLRQRGKKRSNYPRTTTQNNGLSNINRSDT</sequence>
<dbReference type="Proteomes" id="UP000237105">
    <property type="component" value="Unassembled WGS sequence"/>
</dbReference>
<evidence type="ECO:0000313" key="4">
    <source>
        <dbReference type="Proteomes" id="UP000237105"/>
    </source>
</evidence>
<dbReference type="InterPro" id="IPR025422">
    <property type="entry name" value="TGA_domain"/>
</dbReference>
<gene>
    <name evidence="3" type="ORF">PanWU01x14_030320</name>
</gene>
<organism evidence="3 4">
    <name type="scientific">Parasponia andersonii</name>
    <name type="common">Sponia andersonii</name>
    <dbReference type="NCBI Taxonomy" id="3476"/>
    <lineage>
        <taxon>Eukaryota</taxon>
        <taxon>Viridiplantae</taxon>
        <taxon>Streptophyta</taxon>
        <taxon>Embryophyta</taxon>
        <taxon>Tracheophyta</taxon>
        <taxon>Spermatophyta</taxon>
        <taxon>Magnoliopsida</taxon>
        <taxon>eudicotyledons</taxon>
        <taxon>Gunneridae</taxon>
        <taxon>Pentapetalae</taxon>
        <taxon>rosids</taxon>
        <taxon>fabids</taxon>
        <taxon>Rosales</taxon>
        <taxon>Cannabaceae</taxon>
        <taxon>Parasponia</taxon>
    </lineage>
</organism>
<feature type="compositionally biased region" description="Polar residues" evidence="1">
    <location>
        <begin position="93"/>
        <end position="111"/>
    </location>
</feature>
<evidence type="ECO:0000313" key="3">
    <source>
        <dbReference type="EMBL" id="PON77023.1"/>
    </source>
</evidence>
<comment type="caution">
    <text evidence="3">The sequence shown here is derived from an EMBL/GenBank/DDBJ whole genome shotgun (WGS) entry which is preliminary data.</text>
</comment>
<proteinExistence type="predicted"/>